<evidence type="ECO:0000256" key="8">
    <source>
        <dbReference type="SAM" id="MobiDB-lite"/>
    </source>
</evidence>
<evidence type="ECO:0000313" key="11">
    <source>
        <dbReference type="EMBL" id="KAK2727463.1"/>
    </source>
</evidence>
<feature type="region of interest" description="Disordered" evidence="8">
    <location>
        <begin position="561"/>
        <end position="592"/>
    </location>
</feature>
<dbReference type="SMART" id="SM00355">
    <property type="entry name" value="ZnF_C2H2"/>
    <property type="match status" value="6"/>
</dbReference>
<comment type="caution">
    <text evidence="11">The sequence shown here is derived from an EMBL/GenBank/DDBJ whole genome shotgun (WGS) entry which is preliminary data.</text>
</comment>
<evidence type="ECO:0000256" key="5">
    <source>
        <dbReference type="ARBA" id="ARBA00022833"/>
    </source>
</evidence>
<protein>
    <submittedName>
        <fullName evidence="11">Uncharacterized protein</fullName>
    </submittedName>
</protein>
<keyword evidence="2" id="KW-0479">Metal-binding</keyword>
<keyword evidence="12" id="KW-1185">Reference proteome</keyword>
<reference evidence="11" key="1">
    <citation type="submission" date="2023-07" db="EMBL/GenBank/DDBJ databases">
        <title>Chromosome-level genome assembly of Artemia franciscana.</title>
        <authorList>
            <person name="Jo E."/>
        </authorList>
    </citation>
    <scope>NUCLEOTIDE SEQUENCE</scope>
    <source>
        <tissue evidence="11">Whole body</tissue>
    </source>
</reference>
<feature type="domain" description="C2H2-type" evidence="10">
    <location>
        <begin position="501"/>
        <end position="528"/>
    </location>
</feature>
<dbReference type="Gene3D" id="3.30.160.60">
    <property type="entry name" value="Classic Zinc Finger"/>
    <property type="match status" value="4"/>
</dbReference>
<accession>A0AA88IDW5</accession>
<evidence type="ECO:0000256" key="6">
    <source>
        <dbReference type="ARBA" id="ARBA00023242"/>
    </source>
</evidence>
<sequence length="592" mass="67729">ILLFSSAVRFQVLKISRPFSPTQMSRYEHLTDSVFPLSGPENMSSQYCLNLFHAAFRFGEDQSIIGCGVLSMIPLLTPLNEETTFIPGPILKLQNDYSSENLSNILTEKIFGEDTDMVFHFAEGSLRCHKLILCPKSPLLYKLTSNSPLGSELHFSCPDVRLSTFQHMIELIYLGITKITDSEIEELKSVAKIFMISFGQSEIVKLKLKNPNSNFSRKEFVSKIPDRERKTACDAIMVDSVNDHPINEKGYGKDELVAQRLQQDIGKVNINGQIRTRKTNFSDHPYFNQAQKRTLSTKLEKGNGQRAMVNNILNDDTATFVRNMESKSNSEIRVAYKKSGLRRRTKTRKEKKDGVKKHMCPLCAIQFDSVMSLKSHDDSTHMKNGEFLCVRCDYATPVKDRLFLHHLRHTEQDPNSCKVCGKQFLQRASLINHMKKHSGIKDAYTCFLCEATFDSKKLLKLHRVSAHQKNGIYFCSRCGKTVDGLQNLYAHFKSHSDEFSYPCSVCPKKFRRDALLRSHMRTHIEKELYQCENCGKELSSSECVMCNDCFLLNSKVEDSSRSKRSTKSKRTHHVRPEIEKSKSGLSSYRLFI</sequence>
<evidence type="ECO:0000256" key="1">
    <source>
        <dbReference type="ARBA" id="ARBA00004123"/>
    </source>
</evidence>
<organism evidence="11 12">
    <name type="scientific">Artemia franciscana</name>
    <name type="common">Brine shrimp</name>
    <name type="synonym">Artemia sanfranciscana</name>
    <dbReference type="NCBI Taxonomy" id="6661"/>
    <lineage>
        <taxon>Eukaryota</taxon>
        <taxon>Metazoa</taxon>
        <taxon>Ecdysozoa</taxon>
        <taxon>Arthropoda</taxon>
        <taxon>Crustacea</taxon>
        <taxon>Branchiopoda</taxon>
        <taxon>Anostraca</taxon>
        <taxon>Artemiidae</taxon>
        <taxon>Artemia</taxon>
    </lineage>
</organism>
<name>A0AA88IDW5_ARTSF</name>
<dbReference type="GO" id="GO:0008270">
    <property type="term" value="F:zinc ion binding"/>
    <property type="evidence" value="ECO:0007669"/>
    <property type="project" value="UniProtKB-KW"/>
</dbReference>
<dbReference type="PANTHER" id="PTHR24379">
    <property type="entry name" value="KRAB AND ZINC FINGER DOMAIN-CONTAINING"/>
    <property type="match status" value="1"/>
</dbReference>
<dbReference type="InterPro" id="IPR011333">
    <property type="entry name" value="SKP1/BTB/POZ_sf"/>
</dbReference>
<evidence type="ECO:0000313" key="12">
    <source>
        <dbReference type="Proteomes" id="UP001187531"/>
    </source>
</evidence>
<keyword evidence="4 7" id="KW-0863">Zinc-finger</keyword>
<keyword evidence="6" id="KW-0539">Nucleus</keyword>
<comment type="subcellular location">
    <subcellularLocation>
        <location evidence="1">Nucleus</location>
    </subcellularLocation>
</comment>
<dbReference type="Proteomes" id="UP001187531">
    <property type="component" value="Unassembled WGS sequence"/>
</dbReference>
<dbReference type="InterPro" id="IPR000210">
    <property type="entry name" value="BTB/POZ_dom"/>
</dbReference>
<dbReference type="Pfam" id="PF00651">
    <property type="entry name" value="BTB"/>
    <property type="match status" value="1"/>
</dbReference>
<dbReference type="FunFam" id="3.30.160.60:FF:000145">
    <property type="entry name" value="Zinc finger protein 574"/>
    <property type="match status" value="1"/>
</dbReference>
<dbReference type="SUPFAM" id="SSF54695">
    <property type="entry name" value="POZ domain"/>
    <property type="match status" value="1"/>
</dbReference>
<dbReference type="InterPro" id="IPR036236">
    <property type="entry name" value="Znf_C2H2_sf"/>
</dbReference>
<dbReference type="AlphaFoldDB" id="A0AA88IDW5"/>
<feature type="non-terminal residue" evidence="11">
    <location>
        <position position="1"/>
    </location>
</feature>
<dbReference type="SUPFAM" id="SSF57667">
    <property type="entry name" value="beta-beta-alpha zinc fingers"/>
    <property type="match status" value="2"/>
</dbReference>
<dbReference type="GO" id="GO:0005634">
    <property type="term" value="C:nucleus"/>
    <property type="evidence" value="ECO:0007669"/>
    <property type="project" value="UniProtKB-SubCell"/>
</dbReference>
<keyword evidence="3" id="KW-0677">Repeat</keyword>
<feature type="domain" description="C2H2-type" evidence="10">
    <location>
        <begin position="415"/>
        <end position="442"/>
    </location>
</feature>
<evidence type="ECO:0000256" key="3">
    <source>
        <dbReference type="ARBA" id="ARBA00022737"/>
    </source>
</evidence>
<evidence type="ECO:0000256" key="7">
    <source>
        <dbReference type="PROSITE-ProRule" id="PRU00042"/>
    </source>
</evidence>
<dbReference type="EMBL" id="JAVRJZ010000001">
    <property type="protein sequence ID" value="KAK2727463.1"/>
    <property type="molecule type" value="Genomic_DNA"/>
</dbReference>
<proteinExistence type="predicted"/>
<dbReference type="PROSITE" id="PS00028">
    <property type="entry name" value="ZINC_FINGER_C2H2_1"/>
    <property type="match status" value="5"/>
</dbReference>
<dbReference type="PANTHER" id="PTHR24379:SF117">
    <property type="entry name" value="ZINC FINGER PROTEIN WECKLE"/>
    <property type="match status" value="1"/>
</dbReference>
<dbReference type="Pfam" id="PF00096">
    <property type="entry name" value="zf-C2H2"/>
    <property type="match status" value="2"/>
</dbReference>
<evidence type="ECO:0000259" key="10">
    <source>
        <dbReference type="PROSITE" id="PS50157"/>
    </source>
</evidence>
<evidence type="ECO:0000256" key="4">
    <source>
        <dbReference type="ARBA" id="ARBA00022771"/>
    </source>
</evidence>
<feature type="domain" description="C2H2-type" evidence="10">
    <location>
        <begin position="387"/>
        <end position="414"/>
    </location>
</feature>
<feature type="domain" description="BTB" evidence="9">
    <location>
        <begin position="115"/>
        <end position="181"/>
    </location>
</feature>
<feature type="domain" description="C2H2-type" evidence="10">
    <location>
        <begin position="473"/>
        <end position="500"/>
    </location>
</feature>
<dbReference type="PROSITE" id="PS50097">
    <property type="entry name" value="BTB"/>
    <property type="match status" value="1"/>
</dbReference>
<dbReference type="FunFam" id="3.30.160.60:FF:000446">
    <property type="entry name" value="Zinc finger protein"/>
    <property type="match status" value="1"/>
</dbReference>
<gene>
    <name evidence="11" type="ORF">QYM36_008078</name>
</gene>
<dbReference type="Gene3D" id="3.30.710.10">
    <property type="entry name" value="Potassium Channel Kv1.1, Chain A"/>
    <property type="match status" value="1"/>
</dbReference>
<dbReference type="InterPro" id="IPR013087">
    <property type="entry name" value="Znf_C2H2_type"/>
</dbReference>
<evidence type="ECO:0000259" key="9">
    <source>
        <dbReference type="PROSITE" id="PS50097"/>
    </source>
</evidence>
<dbReference type="PROSITE" id="PS50157">
    <property type="entry name" value="ZINC_FINGER_C2H2_2"/>
    <property type="match status" value="4"/>
</dbReference>
<feature type="compositionally biased region" description="Basic residues" evidence="8">
    <location>
        <begin position="562"/>
        <end position="573"/>
    </location>
</feature>
<evidence type="ECO:0000256" key="2">
    <source>
        <dbReference type="ARBA" id="ARBA00022723"/>
    </source>
</evidence>
<keyword evidence="5" id="KW-0862">Zinc</keyword>